<comment type="caution">
    <text evidence="2">The sequence shown here is derived from an EMBL/GenBank/DDBJ whole genome shotgun (WGS) entry which is preliminary data.</text>
</comment>
<name>A0AAV5SBP7_MAUHU</name>
<dbReference type="Gene3D" id="3.10.310.10">
    <property type="entry name" value="Diaminopimelate Epimerase, Chain A, domain 1"/>
    <property type="match status" value="2"/>
</dbReference>
<dbReference type="Proteomes" id="UP001377567">
    <property type="component" value="Unassembled WGS sequence"/>
</dbReference>
<keyword evidence="3" id="KW-1185">Reference proteome</keyword>
<evidence type="ECO:0000313" key="2">
    <source>
        <dbReference type="EMBL" id="GMM59032.1"/>
    </source>
</evidence>
<accession>A0AAV5SBP7</accession>
<feature type="active site" evidence="1">
    <location>
        <position position="52"/>
    </location>
</feature>
<reference evidence="2 3" key="1">
    <citation type="journal article" date="2023" name="Elife">
        <title>Identification of key yeast species and microbe-microbe interactions impacting larval growth of Drosophila in the wild.</title>
        <authorList>
            <person name="Mure A."/>
            <person name="Sugiura Y."/>
            <person name="Maeda R."/>
            <person name="Honda K."/>
            <person name="Sakurai N."/>
            <person name="Takahashi Y."/>
            <person name="Watada M."/>
            <person name="Katoh T."/>
            <person name="Gotoh A."/>
            <person name="Gotoh Y."/>
            <person name="Taniguchi I."/>
            <person name="Nakamura K."/>
            <person name="Hayashi T."/>
            <person name="Katayama T."/>
            <person name="Uemura T."/>
            <person name="Hattori Y."/>
        </authorList>
    </citation>
    <scope>NUCLEOTIDE SEQUENCE [LARGE SCALE GENOMIC DNA]</scope>
    <source>
        <strain evidence="2 3">KH-74</strain>
    </source>
</reference>
<dbReference type="NCBIfam" id="TIGR00654">
    <property type="entry name" value="PhzF_family"/>
    <property type="match status" value="1"/>
</dbReference>
<evidence type="ECO:0000256" key="1">
    <source>
        <dbReference type="PIRSR" id="PIRSR016184-1"/>
    </source>
</evidence>
<evidence type="ECO:0000313" key="3">
    <source>
        <dbReference type="Proteomes" id="UP001377567"/>
    </source>
</evidence>
<organism evidence="2 3">
    <name type="scientific">Maudiozyma humilis</name>
    <name type="common">Sour dough yeast</name>
    <name type="synonym">Kazachstania humilis</name>
    <dbReference type="NCBI Taxonomy" id="51915"/>
    <lineage>
        <taxon>Eukaryota</taxon>
        <taxon>Fungi</taxon>
        <taxon>Dikarya</taxon>
        <taxon>Ascomycota</taxon>
        <taxon>Saccharomycotina</taxon>
        <taxon>Saccharomycetes</taxon>
        <taxon>Saccharomycetales</taxon>
        <taxon>Saccharomycetaceae</taxon>
        <taxon>Maudiozyma</taxon>
    </lineage>
</organism>
<dbReference type="InterPro" id="IPR003719">
    <property type="entry name" value="Phenazine_PhzF-like"/>
</dbReference>
<dbReference type="SUPFAM" id="SSF54506">
    <property type="entry name" value="Diaminopimelate epimerase-like"/>
    <property type="match status" value="1"/>
</dbReference>
<gene>
    <name evidence="2" type="ORF">DAKH74_056490</name>
</gene>
<dbReference type="AlphaFoldDB" id="A0AAV5SBP7"/>
<dbReference type="EMBL" id="BTGD01000025">
    <property type="protein sequence ID" value="GMM59032.1"/>
    <property type="molecule type" value="Genomic_DNA"/>
</dbReference>
<sequence>MPRVLPFKQVDVFTSTPFKGNPVAVTNCMDIDESEVTTEQLLAIASWTNLSETTFLFKPTEPGCDYKLRIFTPASELPFAGHPTVGSCKAFIEFTGCTKKQIVQQCGVGNIDLNVDSDGKISFKAGPTAVESVDPALLKKYEATLDVQCIEEPKLLKVGPNWLVMLVDNSETVLNIKPKLAEMAALDAANGHTGIIVGGLKKGCTTNDEYEIRALAPNEGVPEDPVCGSGTLSFIRYLNELNKYKEPKYLHISQGSVIGRDGHLYCKVDVQSGDKVDYYVGGYATSILNGTITL</sequence>
<dbReference type="PANTHER" id="PTHR13774:SF32">
    <property type="entry name" value="ANTISENSE-ENHANCING SEQUENCE 1"/>
    <property type="match status" value="1"/>
</dbReference>
<dbReference type="GO" id="GO:0016853">
    <property type="term" value="F:isomerase activity"/>
    <property type="evidence" value="ECO:0007669"/>
    <property type="project" value="TreeGrafter"/>
</dbReference>
<dbReference type="PIRSF" id="PIRSF016184">
    <property type="entry name" value="PhzC_PhzF"/>
    <property type="match status" value="1"/>
</dbReference>
<dbReference type="GO" id="GO:0005737">
    <property type="term" value="C:cytoplasm"/>
    <property type="evidence" value="ECO:0007669"/>
    <property type="project" value="TreeGrafter"/>
</dbReference>
<proteinExistence type="predicted"/>
<dbReference type="PANTHER" id="PTHR13774">
    <property type="entry name" value="PHENAZINE BIOSYNTHESIS PROTEIN"/>
    <property type="match status" value="1"/>
</dbReference>
<protein>
    <submittedName>
        <fullName evidence="2">Yhi9 protein</fullName>
    </submittedName>
</protein>
<dbReference type="Pfam" id="PF02567">
    <property type="entry name" value="PhzC-PhzF"/>
    <property type="match status" value="1"/>
</dbReference>